<dbReference type="OrthoDB" id="9814042at2"/>
<reference evidence="5 6" key="1">
    <citation type="submission" date="2019-09" db="EMBL/GenBank/DDBJ databases">
        <title>Draft genome sequences of 48 bacterial type strains from the CCUG.</title>
        <authorList>
            <person name="Tunovic T."/>
            <person name="Pineiro-Iglesias B."/>
            <person name="Unosson C."/>
            <person name="Inganas E."/>
            <person name="Ohlen M."/>
            <person name="Cardew S."/>
            <person name="Jensie-Markopoulos S."/>
            <person name="Salva-Serra F."/>
            <person name="Jaen-Luchoro D."/>
            <person name="Karlsson R."/>
            <person name="Svensson-Stadler L."/>
            <person name="Chun J."/>
            <person name="Moore E."/>
        </authorList>
    </citation>
    <scope>NUCLEOTIDE SEQUENCE [LARGE SCALE GENOMIC DNA]</scope>
    <source>
        <strain evidence="5 6">CCUG 30977</strain>
    </source>
</reference>
<feature type="repeat" description="TPR" evidence="3">
    <location>
        <begin position="81"/>
        <end position="114"/>
    </location>
</feature>
<dbReference type="Proteomes" id="UP000430120">
    <property type="component" value="Unassembled WGS sequence"/>
</dbReference>
<dbReference type="SMART" id="SM00028">
    <property type="entry name" value="TPR"/>
    <property type="match status" value="3"/>
</dbReference>
<comment type="caution">
    <text evidence="5">The sequence shown here is derived from an EMBL/GenBank/DDBJ whole genome shotgun (WGS) entry which is preliminary data.</text>
</comment>
<dbReference type="PANTHER" id="PTHR44858:SF1">
    <property type="entry name" value="UDP-N-ACETYLGLUCOSAMINE--PEPTIDE N-ACETYLGLUCOSAMINYLTRANSFERASE SPINDLY-RELATED"/>
    <property type="match status" value="1"/>
</dbReference>
<keyword evidence="4" id="KW-0732">Signal</keyword>
<keyword evidence="1" id="KW-0677">Repeat</keyword>
<dbReference type="RefSeq" id="WP_151124762.1">
    <property type="nucleotide sequence ID" value="NZ_CP088081.1"/>
</dbReference>
<evidence type="ECO:0000256" key="2">
    <source>
        <dbReference type="ARBA" id="ARBA00022803"/>
    </source>
</evidence>
<keyword evidence="2 3" id="KW-0802">TPR repeat</keyword>
<evidence type="ECO:0000256" key="3">
    <source>
        <dbReference type="PROSITE-ProRule" id="PRU00339"/>
    </source>
</evidence>
<dbReference type="Pfam" id="PF14559">
    <property type="entry name" value="TPR_19"/>
    <property type="match status" value="1"/>
</dbReference>
<feature type="chain" id="PRO_5024830572" evidence="4">
    <location>
        <begin position="29"/>
        <end position="266"/>
    </location>
</feature>
<dbReference type="InterPro" id="IPR019734">
    <property type="entry name" value="TPR_rpt"/>
</dbReference>
<dbReference type="AlphaFoldDB" id="A0A643F9Z9"/>
<dbReference type="InterPro" id="IPR050498">
    <property type="entry name" value="Ycf3"/>
</dbReference>
<name>A0A643F9Z9_IDEDE</name>
<sequence>MNWMGCRRMAWAGVVAAMVGLVAGCASAPPSNDLVTDSDQTKADRAAQLHMELAAAYFGRGNNEAALDDVKKVLAAKPDSSAAYNLRGLIYASMDQNDLAEDSFRRAMQLNPRDFDAAHNYAWFLCQKRRYDDADAEFAKLLAQPSYRDIVRTQLARGVCLARNQHWGDAEQALRRAYELDPANPAVAVNLTEVLYREQQYERARFYIRRVNAVDELVTSQTLWLAMRIERKLGRDDQVQLLGTQLRNRFPDASETLLYEKGRFDD</sequence>
<feature type="repeat" description="TPR" evidence="3">
    <location>
        <begin position="47"/>
        <end position="80"/>
    </location>
</feature>
<dbReference type="SUPFAM" id="SSF48452">
    <property type="entry name" value="TPR-like"/>
    <property type="match status" value="1"/>
</dbReference>
<dbReference type="PANTHER" id="PTHR44858">
    <property type="entry name" value="TETRATRICOPEPTIDE REPEAT PROTEIN 6"/>
    <property type="match status" value="1"/>
</dbReference>
<dbReference type="InterPro" id="IPR011990">
    <property type="entry name" value="TPR-like_helical_dom_sf"/>
</dbReference>
<accession>A0A643F9Z9</accession>
<evidence type="ECO:0000256" key="1">
    <source>
        <dbReference type="ARBA" id="ARBA00022737"/>
    </source>
</evidence>
<organism evidence="5 6">
    <name type="scientific">Ideonella dechloratans</name>
    <dbReference type="NCBI Taxonomy" id="36863"/>
    <lineage>
        <taxon>Bacteria</taxon>
        <taxon>Pseudomonadati</taxon>
        <taxon>Pseudomonadota</taxon>
        <taxon>Betaproteobacteria</taxon>
        <taxon>Burkholderiales</taxon>
        <taxon>Sphaerotilaceae</taxon>
        <taxon>Ideonella</taxon>
    </lineage>
</organism>
<protein>
    <submittedName>
        <fullName evidence="5">Type IV pilus biogenesis/stability protein PilW</fullName>
    </submittedName>
</protein>
<proteinExistence type="predicted"/>
<evidence type="ECO:0000313" key="6">
    <source>
        <dbReference type="Proteomes" id="UP000430120"/>
    </source>
</evidence>
<evidence type="ECO:0000313" key="5">
    <source>
        <dbReference type="EMBL" id="KAB0579973.1"/>
    </source>
</evidence>
<dbReference type="PROSITE" id="PS50005">
    <property type="entry name" value="TPR"/>
    <property type="match status" value="2"/>
</dbReference>
<feature type="signal peptide" evidence="4">
    <location>
        <begin position="1"/>
        <end position="28"/>
    </location>
</feature>
<dbReference type="NCBIfam" id="TIGR02521">
    <property type="entry name" value="type_IV_pilW"/>
    <property type="match status" value="1"/>
</dbReference>
<dbReference type="Gene3D" id="1.25.40.10">
    <property type="entry name" value="Tetratricopeptide repeat domain"/>
    <property type="match status" value="1"/>
</dbReference>
<gene>
    <name evidence="5" type="primary">pilW</name>
    <name evidence="5" type="ORF">F7Q92_14095</name>
</gene>
<dbReference type="PROSITE" id="PS51257">
    <property type="entry name" value="PROKAR_LIPOPROTEIN"/>
    <property type="match status" value="1"/>
</dbReference>
<dbReference type="EMBL" id="VZPB01000034">
    <property type="protein sequence ID" value="KAB0579973.1"/>
    <property type="molecule type" value="Genomic_DNA"/>
</dbReference>
<dbReference type="InterPro" id="IPR013360">
    <property type="entry name" value="Pilus_4_PilW"/>
</dbReference>
<evidence type="ECO:0000256" key="4">
    <source>
        <dbReference type="SAM" id="SignalP"/>
    </source>
</evidence>
<keyword evidence="6" id="KW-1185">Reference proteome</keyword>
<dbReference type="Pfam" id="PF13431">
    <property type="entry name" value="TPR_17"/>
    <property type="match status" value="1"/>
</dbReference>